<evidence type="ECO:0000259" key="2">
    <source>
        <dbReference type="Pfam" id="PF18962"/>
    </source>
</evidence>
<organism evidence="3 4">
    <name type="scientific">Mangrovivirga cuniculi</name>
    <dbReference type="NCBI Taxonomy" id="2715131"/>
    <lineage>
        <taxon>Bacteria</taxon>
        <taxon>Pseudomonadati</taxon>
        <taxon>Bacteroidota</taxon>
        <taxon>Cytophagia</taxon>
        <taxon>Cytophagales</taxon>
        <taxon>Mangrovivirgaceae</taxon>
        <taxon>Mangrovivirga</taxon>
    </lineage>
</organism>
<dbReference type="RefSeq" id="WP_137090904.1">
    <property type="nucleotide sequence ID" value="NZ_CP028923.1"/>
</dbReference>
<dbReference type="Proteomes" id="UP000298616">
    <property type="component" value="Chromosome"/>
</dbReference>
<dbReference type="InterPro" id="IPR013783">
    <property type="entry name" value="Ig-like_fold"/>
</dbReference>
<dbReference type="EMBL" id="CP028923">
    <property type="protein sequence ID" value="QCK15309.1"/>
    <property type="molecule type" value="Genomic_DNA"/>
</dbReference>
<reference evidence="3 4" key="1">
    <citation type="submission" date="2018-04" db="EMBL/GenBank/DDBJ databases">
        <title>Complete genome uncultured novel isolate.</title>
        <authorList>
            <person name="Merlino G."/>
        </authorList>
    </citation>
    <scope>NUCLEOTIDE SEQUENCE [LARGE SCALE GENOMIC DNA]</scope>
    <source>
        <strain evidence="4">R1DC9</strain>
    </source>
</reference>
<evidence type="ECO:0000256" key="1">
    <source>
        <dbReference type="SAM" id="SignalP"/>
    </source>
</evidence>
<evidence type="ECO:0000313" key="3">
    <source>
        <dbReference type="EMBL" id="QCK15309.1"/>
    </source>
</evidence>
<gene>
    <name evidence="3" type="ORF">DCC35_11415</name>
</gene>
<keyword evidence="1" id="KW-0732">Signal</keyword>
<sequence>MKNYNLIFIFLFFSFVSYSQSTVNEQMGYWDNPSHWTTTIAGNITGSLLNIGNRNVYINGTTVADMDLYINNTALVINPQDTLIISGYLYGDNFSYIENNGTLIVLGDVYTNWFTSIVNNGKFVSTGNVGGWNWGSDPGDSYVYGNRAGVNPVGAEGNESDLQSSDPDLYNYVESMVTILPVELLSFNVSTTNEKVLVQWSTANEKNNDYFAVLRSKDATNWEIVGEVPGNGITSNIINYSFEDDPINSGVYYYRIKQVDFNGNSEQFSVKRVEYNTNSVEIYPNPFMDHLAINKSFDNLIIFDESGKIQFESDKNFSGGLEIQTNNWKKGLYIVKIISGEGTITKKIFK</sequence>
<dbReference type="InterPro" id="IPR026444">
    <property type="entry name" value="Secre_tail"/>
</dbReference>
<evidence type="ECO:0000313" key="4">
    <source>
        <dbReference type="Proteomes" id="UP000298616"/>
    </source>
</evidence>
<dbReference type="OrthoDB" id="1466765at2"/>
<dbReference type="Gene3D" id="2.60.40.10">
    <property type="entry name" value="Immunoglobulins"/>
    <property type="match status" value="1"/>
</dbReference>
<dbReference type="KEGG" id="fpf:DCC35_11415"/>
<accession>A0A4D7JGR1</accession>
<dbReference type="NCBIfam" id="TIGR04183">
    <property type="entry name" value="Por_Secre_tail"/>
    <property type="match status" value="1"/>
</dbReference>
<feature type="chain" id="PRO_5020647208" description="Secretion system C-terminal sorting domain-containing protein" evidence="1">
    <location>
        <begin position="20"/>
        <end position="350"/>
    </location>
</feature>
<feature type="domain" description="Secretion system C-terminal sorting" evidence="2">
    <location>
        <begin position="282"/>
        <end position="348"/>
    </location>
</feature>
<name>A0A4D7JGR1_9BACT</name>
<dbReference type="AlphaFoldDB" id="A0A4D7JGR1"/>
<feature type="signal peptide" evidence="1">
    <location>
        <begin position="1"/>
        <end position="19"/>
    </location>
</feature>
<keyword evidence="4" id="KW-1185">Reference proteome</keyword>
<dbReference type="Pfam" id="PF18962">
    <property type="entry name" value="Por_Secre_tail"/>
    <property type="match status" value="1"/>
</dbReference>
<protein>
    <recommendedName>
        <fullName evidence="2">Secretion system C-terminal sorting domain-containing protein</fullName>
    </recommendedName>
</protein>
<proteinExistence type="predicted"/>